<dbReference type="EMBL" id="FOFV01000007">
    <property type="protein sequence ID" value="SER27470.1"/>
    <property type="molecule type" value="Genomic_DNA"/>
</dbReference>
<dbReference type="InterPro" id="IPR045428">
    <property type="entry name" value="EACC1"/>
</dbReference>
<name>A0A1H9MUS8_9PSEU</name>
<proteinExistence type="predicted"/>
<dbReference type="STRING" id="65499.SAMN04488000_107233"/>
<dbReference type="OrthoDB" id="4237366at2"/>
<reference evidence="2" key="1">
    <citation type="submission" date="2016-10" db="EMBL/GenBank/DDBJ databases">
        <authorList>
            <person name="Varghese N."/>
            <person name="Submissions S."/>
        </authorList>
    </citation>
    <scope>NUCLEOTIDE SEQUENCE [LARGE SCALE GENOMIC DNA]</scope>
    <source>
        <strain evidence="2">DSM 44437</strain>
    </source>
</reference>
<accession>A0A1H9MUS8</accession>
<dbReference type="Pfam" id="PF19953">
    <property type="entry name" value="EACC1"/>
    <property type="match status" value="1"/>
</dbReference>
<dbReference type="Proteomes" id="UP000199503">
    <property type="component" value="Unassembled WGS sequence"/>
</dbReference>
<evidence type="ECO:0000313" key="2">
    <source>
        <dbReference type="Proteomes" id="UP000199503"/>
    </source>
</evidence>
<protein>
    <submittedName>
        <fullName evidence="1">Uncharacterized protein</fullName>
    </submittedName>
</protein>
<evidence type="ECO:0000313" key="1">
    <source>
        <dbReference type="EMBL" id="SER27470.1"/>
    </source>
</evidence>
<dbReference type="AlphaFoldDB" id="A0A1H9MUS8"/>
<sequence>MSDKTLFEFDGDAADRDRDARDLAAWLEEDLRGSVDLRMNGPAEGELGGAADAVVVAAATVPLARPFFTWLTERAKARRISLRITRDGEQLEIDVEAPADAEVLLERITRLLDEG</sequence>
<keyword evidence="2" id="KW-1185">Reference proteome</keyword>
<dbReference type="RefSeq" id="WP_089918135.1">
    <property type="nucleotide sequence ID" value="NZ_FOFV01000007.1"/>
</dbReference>
<organism evidence="1 2">
    <name type="scientific">Lentzea albida</name>
    <dbReference type="NCBI Taxonomy" id="65499"/>
    <lineage>
        <taxon>Bacteria</taxon>
        <taxon>Bacillati</taxon>
        <taxon>Actinomycetota</taxon>
        <taxon>Actinomycetes</taxon>
        <taxon>Pseudonocardiales</taxon>
        <taxon>Pseudonocardiaceae</taxon>
        <taxon>Lentzea</taxon>
    </lineage>
</organism>
<gene>
    <name evidence="1" type="ORF">SAMN04488000_107233</name>
</gene>